<accession>A0A1I4IZS4</accession>
<feature type="binding site" evidence="7">
    <location>
        <position position="266"/>
    </location>
    <ligand>
        <name>carbamoyl phosphate</name>
        <dbReference type="ChEBI" id="CHEBI:58228"/>
    </ligand>
</feature>
<feature type="binding site" evidence="7">
    <location>
        <position position="92"/>
    </location>
    <ligand>
        <name>L-aspartate</name>
        <dbReference type="ChEBI" id="CHEBI:29991"/>
    </ligand>
</feature>
<dbReference type="UniPathway" id="UPA00070">
    <property type="reaction ID" value="UER00116"/>
</dbReference>
<dbReference type="NCBIfam" id="TIGR00670">
    <property type="entry name" value="asp_carb_tr"/>
    <property type="match status" value="1"/>
</dbReference>
<feature type="domain" description="Aspartate/ornithine carbamoyltransferase carbamoyl-P binding" evidence="9">
    <location>
        <begin position="18"/>
        <end position="155"/>
    </location>
</feature>
<name>A0A1I4IZS4_9BACI</name>
<dbReference type="InterPro" id="IPR006132">
    <property type="entry name" value="Asp/Orn_carbamoyltranf_P-bd"/>
</dbReference>
<feature type="binding site" evidence="7">
    <location>
        <position position="64"/>
    </location>
    <ligand>
        <name>carbamoyl phosphate</name>
        <dbReference type="ChEBI" id="CHEBI:58228"/>
    </ligand>
</feature>
<gene>
    <name evidence="7" type="primary">pyrB</name>
    <name evidence="10" type="ORF">SAMN04488054_102300</name>
</gene>
<protein>
    <recommendedName>
        <fullName evidence="7">Aspartate carbamoyltransferase</fullName>
        <ecNumber evidence="7">2.1.3.2</ecNumber>
    </recommendedName>
    <alternativeName>
        <fullName evidence="7">Aspartate transcarbamylase</fullName>
        <shortName evidence="7">ATCase</shortName>
    </alternativeName>
</protein>
<feature type="binding site" evidence="7">
    <location>
        <position position="145"/>
    </location>
    <ligand>
        <name>carbamoyl phosphate</name>
        <dbReference type="ChEBI" id="CHEBI:58228"/>
    </ligand>
</feature>
<evidence type="ECO:0000313" key="11">
    <source>
        <dbReference type="Proteomes" id="UP000199668"/>
    </source>
</evidence>
<dbReference type="SUPFAM" id="SSF53671">
    <property type="entry name" value="Aspartate/ornithine carbamoyltransferase"/>
    <property type="match status" value="1"/>
</dbReference>
<evidence type="ECO:0000256" key="4">
    <source>
        <dbReference type="ARBA" id="ARBA00022975"/>
    </source>
</evidence>
<evidence type="ECO:0000259" key="9">
    <source>
        <dbReference type="Pfam" id="PF02729"/>
    </source>
</evidence>
<keyword evidence="11" id="KW-1185">Reference proteome</keyword>
<dbReference type="InterPro" id="IPR036901">
    <property type="entry name" value="Asp/Orn_carbamoylTrfase_sf"/>
</dbReference>
<comment type="pathway">
    <text evidence="1 7">Pyrimidine metabolism; UMP biosynthesis via de novo pathway; (S)-dihydroorotate from bicarbonate: step 2/3.</text>
</comment>
<dbReference type="GO" id="GO:0006520">
    <property type="term" value="P:amino acid metabolic process"/>
    <property type="evidence" value="ECO:0007669"/>
    <property type="project" value="InterPro"/>
</dbReference>
<dbReference type="Pfam" id="PF00185">
    <property type="entry name" value="OTCace"/>
    <property type="match status" value="1"/>
</dbReference>
<feature type="domain" description="Aspartate/ornithine carbamoyltransferase Asp/Orn-binding" evidence="8">
    <location>
        <begin position="162"/>
        <end position="303"/>
    </location>
</feature>
<comment type="subunit">
    <text evidence="7">Heterododecamer (2C3:3R2) of six catalytic PyrB chains organized as two trimers (C3), and six regulatory PyrI chains organized as three dimers (R2).</text>
</comment>
<keyword evidence="4 7" id="KW-0665">Pyrimidine biosynthesis</keyword>
<reference evidence="10 11" key="1">
    <citation type="submission" date="2016-10" db="EMBL/GenBank/DDBJ databases">
        <authorList>
            <person name="de Groot N.N."/>
        </authorList>
    </citation>
    <scope>NUCLEOTIDE SEQUENCE [LARGE SCALE GENOMIC DNA]</scope>
    <source>
        <strain evidence="10 11">CGMCC 1.6134</strain>
    </source>
</reference>
<comment type="function">
    <text evidence="5 7">Catalyzes the condensation of carbamoyl phosphate and aspartate to form carbamoyl aspartate and inorganic phosphate, the committed step in the de novo pyrimidine nucleotide biosynthesis pathway.</text>
</comment>
<proteinExistence type="inferred from homology"/>
<dbReference type="NCBIfam" id="NF002032">
    <property type="entry name" value="PRK00856.1"/>
    <property type="match status" value="1"/>
</dbReference>
<dbReference type="EMBL" id="FOTY01000002">
    <property type="protein sequence ID" value="SFL59371.1"/>
    <property type="molecule type" value="Genomic_DNA"/>
</dbReference>
<dbReference type="InterPro" id="IPR002082">
    <property type="entry name" value="Asp_carbamoyltransf"/>
</dbReference>
<evidence type="ECO:0000313" key="10">
    <source>
        <dbReference type="EMBL" id="SFL59371.1"/>
    </source>
</evidence>
<feature type="binding site" evidence="7">
    <location>
        <position position="225"/>
    </location>
    <ligand>
        <name>L-aspartate</name>
        <dbReference type="ChEBI" id="CHEBI:29991"/>
    </ligand>
</feature>
<dbReference type="PROSITE" id="PS00097">
    <property type="entry name" value="CARBAMOYLTRANSFERASE"/>
    <property type="match status" value="1"/>
</dbReference>
<feature type="binding site" evidence="7">
    <location>
        <position position="142"/>
    </location>
    <ligand>
        <name>carbamoyl phosphate</name>
        <dbReference type="ChEBI" id="CHEBI:58228"/>
    </ligand>
</feature>
<sequence>MIRMDAEDKTKTNSGPAHVLTMEDWDVSAIHALLEKAQYFADNPEKLPLQRLYAANLFFEPSTRTKISFEAAERNLGLDLLHFEADTSSVIKGESLYDTVKTLESIGADVVVIRHGRERFFDELRGHVNIPIINGGDGCGHHPTQSFLDLLTIRQEFGTFTNVNIVIAGDIYHSRVARSNLEVLERLGANVYVSGPKEWMSDELLQRYLPMDEAVEAADVMMMLRIQHERHTVKMVAGPDEYHKRFGLNEEKAARMKPGAVIMHPAPVNRNVELADALVESGRSRIFKQMKNGVFVRMAVLHYVLEKQKGWLDQ</sequence>
<feature type="binding site" evidence="7">
    <location>
        <position position="267"/>
    </location>
    <ligand>
        <name>carbamoyl phosphate</name>
        <dbReference type="ChEBI" id="CHEBI:58228"/>
    </ligand>
</feature>
<dbReference type="GO" id="GO:0006207">
    <property type="term" value="P:'de novo' pyrimidine nucleobase biosynthetic process"/>
    <property type="evidence" value="ECO:0007669"/>
    <property type="project" value="InterPro"/>
</dbReference>
<dbReference type="PANTHER" id="PTHR45753:SF6">
    <property type="entry name" value="ASPARTATE CARBAMOYLTRANSFERASE"/>
    <property type="match status" value="1"/>
</dbReference>
<dbReference type="InterPro" id="IPR006131">
    <property type="entry name" value="Asp_carbamoyltransf_Asp/Orn-bd"/>
</dbReference>
<evidence type="ECO:0000256" key="7">
    <source>
        <dbReference type="HAMAP-Rule" id="MF_00001"/>
    </source>
</evidence>
<organism evidence="10 11">
    <name type="scientific">Salibacterium qingdaonense</name>
    <dbReference type="NCBI Taxonomy" id="266892"/>
    <lineage>
        <taxon>Bacteria</taxon>
        <taxon>Bacillati</taxon>
        <taxon>Bacillota</taxon>
        <taxon>Bacilli</taxon>
        <taxon>Bacillales</taxon>
        <taxon>Bacillaceae</taxon>
    </lineage>
</organism>
<dbReference type="GO" id="GO:0016597">
    <property type="term" value="F:amino acid binding"/>
    <property type="evidence" value="ECO:0007669"/>
    <property type="project" value="InterPro"/>
</dbReference>
<dbReference type="PRINTS" id="PR00101">
    <property type="entry name" value="ATCASE"/>
</dbReference>
<dbReference type="FunFam" id="3.40.50.1370:FF:000011">
    <property type="entry name" value="Aspartate carbamoyltransferase"/>
    <property type="match status" value="1"/>
</dbReference>
<evidence type="ECO:0000256" key="3">
    <source>
        <dbReference type="ARBA" id="ARBA00022679"/>
    </source>
</evidence>
<dbReference type="AlphaFoldDB" id="A0A1I4IZS4"/>
<feature type="binding site" evidence="7">
    <location>
        <position position="175"/>
    </location>
    <ligand>
        <name>L-aspartate</name>
        <dbReference type="ChEBI" id="CHEBI:29991"/>
    </ligand>
</feature>
<dbReference type="HAMAP" id="MF_00001">
    <property type="entry name" value="Asp_carb_tr"/>
    <property type="match status" value="1"/>
</dbReference>
<dbReference type="InterPro" id="IPR006130">
    <property type="entry name" value="Asp/Orn_carbamoylTrfase"/>
</dbReference>
<dbReference type="PANTHER" id="PTHR45753">
    <property type="entry name" value="ORNITHINE CARBAMOYLTRANSFERASE, MITOCHONDRIAL"/>
    <property type="match status" value="1"/>
</dbReference>
<feature type="binding site" evidence="7">
    <location>
        <position position="65"/>
    </location>
    <ligand>
        <name>carbamoyl phosphate</name>
        <dbReference type="ChEBI" id="CHEBI:58228"/>
    </ligand>
</feature>
<dbReference type="Proteomes" id="UP000199668">
    <property type="component" value="Unassembled WGS sequence"/>
</dbReference>
<dbReference type="PRINTS" id="PR00100">
    <property type="entry name" value="AOTCASE"/>
</dbReference>
<dbReference type="GO" id="GO:0004070">
    <property type="term" value="F:aspartate carbamoyltransferase activity"/>
    <property type="evidence" value="ECO:0007669"/>
    <property type="project" value="UniProtKB-UniRule"/>
</dbReference>
<evidence type="ECO:0000256" key="1">
    <source>
        <dbReference type="ARBA" id="ARBA00004852"/>
    </source>
</evidence>
<comment type="similarity">
    <text evidence="2 7">Belongs to the aspartate/ornithine carbamoyltransferase superfamily. ATCase family.</text>
</comment>
<dbReference type="GO" id="GO:0005829">
    <property type="term" value="C:cytosol"/>
    <property type="evidence" value="ECO:0007669"/>
    <property type="project" value="TreeGrafter"/>
</dbReference>
<feature type="binding site" evidence="7">
    <location>
        <position position="114"/>
    </location>
    <ligand>
        <name>carbamoyl phosphate</name>
        <dbReference type="ChEBI" id="CHEBI:58228"/>
    </ligand>
</feature>
<keyword evidence="3 7" id="KW-0808">Transferase</keyword>
<dbReference type="STRING" id="266892.SAMN04488054_102300"/>
<comment type="catalytic activity">
    <reaction evidence="6 7">
        <text>carbamoyl phosphate + L-aspartate = N-carbamoyl-L-aspartate + phosphate + H(+)</text>
        <dbReference type="Rhea" id="RHEA:20013"/>
        <dbReference type="ChEBI" id="CHEBI:15378"/>
        <dbReference type="ChEBI" id="CHEBI:29991"/>
        <dbReference type="ChEBI" id="CHEBI:32814"/>
        <dbReference type="ChEBI" id="CHEBI:43474"/>
        <dbReference type="ChEBI" id="CHEBI:58228"/>
        <dbReference type="EC" id="2.1.3.2"/>
    </reaction>
</comment>
<evidence type="ECO:0000256" key="6">
    <source>
        <dbReference type="ARBA" id="ARBA00048859"/>
    </source>
</evidence>
<evidence type="ECO:0000256" key="5">
    <source>
        <dbReference type="ARBA" id="ARBA00043884"/>
    </source>
</evidence>
<evidence type="ECO:0000259" key="8">
    <source>
        <dbReference type="Pfam" id="PF00185"/>
    </source>
</evidence>
<dbReference type="Gene3D" id="3.40.50.1370">
    <property type="entry name" value="Aspartate/ornithine carbamoyltransferase"/>
    <property type="match status" value="2"/>
</dbReference>
<evidence type="ECO:0000256" key="2">
    <source>
        <dbReference type="ARBA" id="ARBA00008896"/>
    </source>
</evidence>
<dbReference type="EC" id="2.1.3.2" evidence="7"/>
<dbReference type="GO" id="GO:0044205">
    <property type="term" value="P:'de novo' UMP biosynthetic process"/>
    <property type="evidence" value="ECO:0007669"/>
    <property type="project" value="UniProtKB-UniRule"/>
</dbReference>
<dbReference type="Pfam" id="PF02729">
    <property type="entry name" value="OTCace_N"/>
    <property type="match status" value="1"/>
</dbReference>